<evidence type="ECO:0000313" key="2">
    <source>
        <dbReference type="Proteomes" id="UP001249851"/>
    </source>
</evidence>
<dbReference type="Proteomes" id="UP001249851">
    <property type="component" value="Unassembled WGS sequence"/>
</dbReference>
<dbReference type="AlphaFoldDB" id="A0AAD9Q1W8"/>
<organism evidence="1 2">
    <name type="scientific">Acropora cervicornis</name>
    <name type="common">Staghorn coral</name>
    <dbReference type="NCBI Taxonomy" id="6130"/>
    <lineage>
        <taxon>Eukaryota</taxon>
        <taxon>Metazoa</taxon>
        <taxon>Cnidaria</taxon>
        <taxon>Anthozoa</taxon>
        <taxon>Hexacorallia</taxon>
        <taxon>Scleractinia</taxon>
        <taxon>Astrocoeniina</taxon>
        <taxon>Acroporidae</taxon>
        <taxon>Acropora</taxon>
    </lineage>
</organism>
<evidence type="ECO:0000313" key="1">
    <source>
        <dbReference type="EMBL" id="KAK2553212.1"/>
    </source>
</evidence>
<reference evidence="1" key="2">
    <citation type="journal article" date="2023" name="Science">
        <title>Genomic signatures of disease resistance in endangered staghorn corals.</title>
        <authorList>
            <person name="Vollmer S.V."/>
            <person name="Selwyn J.D."/>
            <person name="Despard B.A."/>
            <person name="Roesel C.L."/>
        </authorList>
    </citation>
    <scope>NUCLEOTIDE SEQUENCE</scope>
    <source>
        <strain evidence="1">K2</strain>
    </source>
</reference>
<gene>
    <name evidence="1" type="ORF">P5673_025409</name>
</gene>
<accession>A0AAD9Q1W8</accession>
<comment type="caution">
    <text evidence="1">The sequence shown here is derived from an EMBL/GenBank/DDBJ whole genome shotgun (WGS) entry which is preliminary data.</text>
</comment>
<reference evidence="1" key="1">
    <citation type="journal article" date="2023" name="G3 (Bethesda)">
        <title>Whole genome assembly and annotation of the endangered Caribbean coral Acropora cervicornis.</title>
        <authorList>
            <person name="Selwyn J.D."/>
            <person name="Vollmer S.V."/>
        </authorList>
    </citation>
    <scope>NUCLEOTIDE SEQUENCE</scope>
    <source>
        <strain evidence="1">K2</strain>
    </source>
</reference>
<protein>
    <submittedName>
        <fullName evidence="1">Uncharacterized protein</fullName>
    </submittedName>
</protein>
<dbReference type="EMBL" id="JARQWQ010000079">
    <property type="protein sequence ID" value="KAK2553212.1"/>
    <property type="molecule type" value="Genomic_DNA"/>
</dbReference>
<keyword evidence="2" id="KW-1185">Reference proteome</keyword>
<sequence length="118" mass="13977">MVQTLHLHLAWVEPHRIQLRVFGKTYNFWDFFKKAEGSNAYEIHVHGQCAAAIENKLYIFVGVRWLSDIGEVLKSNEIVIFDVANLSLKKLDWVTSHQLAHQQEWELNLYMEKNYFLD</sequence>
<proteinExistence type="predicted"/>
<name>A0AAD9Q1W8_ACRCE</name>